<name>A0ABS9CE96_9BACT</name>
<dbReference type="InterPro" id="IPR001296">
    <property type="entry name" value="Glyco_trans_1"/>
</dbReference>
<sequence length="381" mass="44090">MKLVYIFSSFAAKGGTERIFCDKMNWLAEVAGYEIVFVTYEQGNHPFAYPLSNKIRHVDLNTRFFTTGTMSLLKRIRFKFTMPRLFKHRLRKLLDEIQPDVVVSTTYALFLFREILSQPYRHVVESHVYYQLLLQNTFTHISWLDRKIARHLLEMLKRCEKVVVLTHKDAACWKGYDNIEVIHNVVTNYPEKITDVADRPKRIIAVGRLHAQKGFDLLIQSWQLIAARHPDWQLVVYGHGGDLQKLQQQLEEAGLTSSMTFAGATDNIYKEYQNSAFYVMSSRYEGWGLVLVEAMSCGLPCVSFDCPYGPSDIIRDGEDGLLVENGNIQQLAEKMELLINNKELRERLGVQARLNAARFTSDNIMPQWTKLFETIVQNDNH</sequence>
<reference evidence="3 4" key="1">
    <citation type="submission" date="2020-12" db="EMBL/GenBank/DDBJ databases">
        <title>Whole genome sequences of gut porcine anaerobes.</title>
        <authorList>
            <person name="Kubasova T."/>
            <person name="Jahodarova E."/>
            <person name="Rychlik I."/>
        </authorList>
    </citation>
    <scope>NUCLEOTIDE SEQUENCE [LARGE SCALE GENOMIC DNA]</scope>
    <source>
        <strain evidence="3 4">An925</strain>
    </source>
</reference>
<dbReference type="Proteomes" id="UP001200470">
    <property type="component" value="Unassembled WGS sequence"/>
</dbReference>
<protein>
    <submittedName>
        <fullName evidence="3">Glycosyltransferase family 4 protein</fullName>
    </submittedName>
</protein>
<feature type="domain" description="Glycosyltransferase subfamily 4-like N-terminal" evidence="2">
    <location>
        <begin position="14"/>
        <end position="186"/>
    </location>
</feature>
<evidence type="ECO:0000259" key="1">
    <source>
        <dbReference type="Pfam" id="PF00534"/>
    </source>
</evidence>
<dbReference type="SUPFAM" id="SSF53756">
    <property type="entry name" value="UDP-Glycosyltransferase/glycogen phosphorylase"/>
    <property type="match status" value="1"/>
</dbReference>
<keyword evidence="4" id="KW-1185">Reference proteome</keyword>
<dbReference type="InterPro" id="IPR028098">
    <property type="entry name" value="Glyco_trans_4-like_N"/>
</dbReference>
<accession>A0ABS9CE96</accession>
<dbReference type="PANTHER" id="PTHR12526">
    <property type="entry name" value="GLYCOSYLTRANSFERASE"/>
    <property type="match status" value="1"/>
</dbReference>
<dbReference type="Pfam" id="PF00534">
    <property type="entry name" value="Glycos_transf_1"/>
    <property type="match status" value="1"/>
</dbReference>
<evidence type="ECO:0000259" key="2">
    <source>
        <dbReference type="Pfam" id="PF13439"/>
    </source>
</evidence>
<dbReference type="CDD" id="cd03820">
    <property type="entry name" value="GT4_AmsD-like"/>
    <property type="match status" value="1"/>
</dbReference>
<proteinExistence type="predicted"/>
<organism evidence="3 4">
    <name type="scientific">Xylanibacter brevis</name>
    <dbReference type="NCBI Taxonomy" id="83231"/>
    <lineage>
        <taxon>Bacteria</taxon>
        <taxon>Pseudomonadati</taxon>
        <taxon>Bacteroidota</taxon>
        <taxon>Bacteroidia</taxon>
        <taxon>Bacteroidales</taxon>
        <taxon>Prevotellaceae</taxon>
        <taxon>Xylanibacter</taxon>
    </lineage>
</organism>
<evidence type="ECO:0000313" key="4">
    <source>
        <dbReference type="Proteomes" id="UP001200470"/>
    </source>
</evidence>
<feature type="domain" description="Glycosyl transferase family 1" evidence="1">
    <location>
        <begin position="196"/>
        <end position="353"/>
    </location>
</feature>
<gene>
    <name evidence="3" type="ORF">I6E12_02045</name>
</gene>
<dbReference type="RefSeq" id="WP_301637409.1">
    <property type="nucleotide sequence ID" value="NZ_JADYTN010000003.1"/>
</dbReference>
<evidence type="ECO:0000313" key="3">
    <source>
        <dbReference type="EMBL" id="MCF2562900.1"/>
    </source>
</evidence>
<dbReference type="EMBL" id="JADYTN010000003">
    <property type="protein sequence ID" value="MCF2562900.1"/>
    <property type="molecule type" value="Genomic_DNA"/>
</dbReference>
<dbReference type="PANTHER" id="PTHR12526:SF630">
    <property type="entry name" value="GLYCOSYLTRANSFERASE"/>
    <property type="match status" value="1"/>
</dbReference>
<comment type="caution">
    <text evidence="3">The sequence shown here is derived from an EMBL/GenBank/DDBJ whole genome shotgun (WGS) entry which is preliminary data.</text>
</comment>
<dbReference type="Pfam" id="PF13439">
    <property type="entry name" value="Glyco_transf_4"/>
    <property type="match status" value="1"/>
</dbReference>
<dbReference type="Gene3D" id="3.40.50.2000">
    <property type="entry name" value="Glycogen Phosphorylase B"/>
    <property type="match status" value="2"/>
</dbReference>